<feature type="transmembrane region" description="Helical" evidence="6">
    <location>
        <begin position="538"/>
        <end position="560"/>
    </location>
</feature>
<feature type="domain" description="Major facilitator superfamily (MFS) profile" evidence="7">
    <location>
        <begin position="166"/>
        <end position="600"/>
    </location>
</feature>
<comment type="caution">
    <text evidence="8">The sequence shown here is derived from an EMBL/GenBank/DDBJ whole genome shotgun (WGS) entry which is preliminary data.</text>
</comment>
<feature type="compositionally biased region" description="Low complexity" evidence="5">
    <location>
        <begin position="10"/>
        <end position="49"/>
    </location>
</feature>
<sequence>MADPHHHQQSESASNRSISDSSSNSDFYPARSNTSRSRQNTRTGSAFSRSRSRSRRSSLPDINRVASGRYIDDQSAYYTEYNPTRSSSDVSDREASGNEKDVDETVPEEDRGGDVDLETGQPQLNLEKSRTRKSERSQHDPKLITWNGPDDPDNPKNWTTKRKWAATLTVSCFTFITPVASSMIAPALAKIATDFHVTDEVESQIMMSIFILAYAIGPLFLGPLSEIYGRVIVLQLANLFFLVFNIACGVCQSKGQMIAFRFLSGLGGSAPLAIGGGVLSDCFVPEQRGKSIAIYSLAPLLGPAVGPIAGGFISENTSWRWVFYSTSIADGVIQIAGLFLLRETYGPRLLQMKAKKLRKETGDNSYKTEIERLNRTLVQVVSSSLVRPFRLIATQSIVQVLALYMAYIYGIMYLVLSTFPSLWTSPKYYNESTGIGGLNYISLGLGFWLGSQICAPLNDGIYRRLKRRNNNVGRPEFRVPLLCVAAFCTPAGLFIYGWTAQTHCHWIAPNIGAVLFGIGNIVAYQCIQTYLVDSYTRFAASALAAAAFMRSLAGFGFPLFAPYMYNALQYGWGNSVLAFISIGIGIPAPIFLWKFGEKLRMMSPYAAG</sequence>
<feature type="region of interest" description="Disordered" evidence="5">
    <location>
        <begin position="1"/>
        <end position="156"/>
    </location>
</feature>
<protein>
    <submittedName>
        <fullName evidence="8">MFS multidrug transporter</fullName>
    </submittedName>
</protein>
<feature type="compositionally biased region" description="Basic and acidic residues" evidence="5">
    <location>
        <begin position="90"/>
        <end position="100"/>
    </location>
</feature>
<dbReference type="Gene3D" id="1.20.1250.20">
    <property type="entry name" value="MFS general substrate transporter like domains"/>
    <property type="match status" value="1"/>
</dbReference>
<dbReference type="PANTHER" id="PTHR23502:SF60">
    <property type="entry name" value="MAJOR FACILITATOR SUPERFAMILY (MFS) PROFILE DOMAIN-CONTAINING PROTEIN-RELATED"/>
    <property type="match status" value="1"/>
</dbReference>
<dbReference type="Pfam" id="PF07690">
    <property type="entry name" value="MFS_1"/>
    <property type="match status" value="1"/>
</dbReference>
<gene>
    <name evidence="8" type="ORF">PHISCL_01312</name>
</gene>
<keyword evidence="4 6" id="KW-0472">Membrane</keyword>
<feature type="transmembrane region" description="Helical" evidence="6">
    <location>
        <begin position="319"/>
        <end position="341"/>
    </location>
</feature>
<organism evidence="8 9">
    <name type="scientific">Aspergillus sclerotialis</name>
    <dbReference type="NCBI Taxonomy" id="2070753"/>
    <lineage>
        <taxon>Eukaryota</taxon>
        <taxon>Fungi</taxon>
        <taxon>Dikarya</taxon>
        <taxon>Ascomycota</taxon>
        <taxon>Pezizomycotina</taxon>
        <taxon>Eurotiomycetes</taxon>
        <taxon>Eurotiomycetidae</taxon>
        <taxon>Eurotiales</taxon>
        <taxon>Aspergillaceae</taxon>
        <taxon>Aspergillus</taxon>
        <taxon>Aspergillus subgen. Polypaecilum</taxon>
    </lineage>
</organism>
<feature type="transmembrane region" description="Helical" evidence="6">
    <location>
        <begin position="258"/>
        <end position="280"/>
    </location>
</feature>
<dbReference type="PANTHER" id="PTHR23502">
    <property type="entry name" value="MAJOR FACILITATOR SUPERFAMILY"/>
    <property type="match status" value="1"/>
</dbReference>
<dbReference type="GO" id="GO:0016020">
    <property type="term" value="C:membrane"/>
    <property type="evidence" value="ECO:0007669"/>
    <property type="project" value="UniProtKB-SubCell"/>
</dbReference>
<feature type="transmembrane region" description="Helical" evidence="6">
    <location>
        <begin position="479"/>
        <end position="500"/>
    </location>
</feature>
<dbReference type="PROSITE" id="PS50850">
    <property type="entry name" value="MFS"/>
    <property type="match status" value="1"/>
</dbReference>
<reference evidence="9" key="1">
    <citation type="submission" date="2017-02" db="EMBL/GenBank/DDBJ databases">
        <authorList>
            <person name="Tafer H."/>
            <person name="Lopandic K."/>
        </authorList>
    </citation>
    <scope>NUCLEOTIDE SEQUENCE [LARGE SCALE GENOMIC DNA]</scope>
    <source>
        <strain evidence="9">CBS 366.77</strain>
    </source>
</reference>
<dbReference type="EMBL" id="MVGC01000024">
    <property type="protein sequence ID" value="RJE26339.1"/>
    <property type="molecule type" value="Genomic_DNA"/>
</dbReference>
<evidence type="ECO:0000256" key="1">
    <source>
        <dbReference type="ARBA" id="ARBA00004141"/>
    </source>
</evidence>
<dbReference type="InterPro" id="IPR020846">
    <property type="entry name" value="MFS_dom"/>
</dbReference>
<evidence type="ECO:0000313" key="9">
    <source>
        <dbReference type="Proteomes" id="UP000266188"/>
    </source>
</evidence>
<dbReference type="OrthoDB" id="6770063at2759"/>
<accession>A0A3A2ZT62</accession>
<feature type="transmembrane region" description="Helical" evidence="6">
    <location>
        <begin position="231"/>
        <end position="252"/>
    </location>
</feature>
<dbReference type="Proteomes" id="UP000266188">
    <property type="component" value="Unassembled WGS sequence"/>
</dbReference>
<evidence type="ECO:0000256" key="3">
    <source>
        <dbReference type="ARBA" id="ARBA00022989"/>
    </source>
</evidence>
<comment type="subcellular location">
    <subcellularLocation>
        <location evidence="1">Membrane</location>
        <topology evidence="1">Multi-pass membrane protein</topology>
    </subcellularLocation>
</comment>
<dbReference type="SUPFAM" id="SSF103473">
    <property type="entry name" value="MFS general substrate transporter"/>
    <property type="match status" value="1"/>
</dbReference>
<evidence type="ECO:0000313" key="8">
    <source>
        <dbReference type="EMBL" id="RJE26339.1"/>
    </source>
</evidence>
<feature type="transmembrane region" description="Helical" evidence="6">
    <location>
        <begin position="506"/>
        <end position="526"/>
    </location>
</feature>
<dbReference type="InterPro" id="IPR036259">
    <property type="entry name" value="MFS_trans_sf"/>
</dbReference>
<dbReference type="AlphaFoldDB" id="A0A3A2ZT62"/>
<name>A0A3A2ZT62_9EURO</name>
<feature type="transmembrane region" description="Helical" evidence="6">
    <location>
        <begin position="164"/>
        <end position="185"/>
    </location>
</feature>
<dbReference type="CDD" id="cd17323">
    <property type="entry name" value="MFS_Tpo1_MDR_like"/>
    <property type="match status" value="1"/>
</dbReference>
<feature type="compositionally biased region" description="Basic and acidic residues" evidence="5">
    <location>
        <begin position="127"/>
        <end position="142"/>
    </location>
</feature>
<dbReference type="FunFam" id="1.20.1250.20:FF:000011">
    <property type="entry name" value="MFS multidrug transporter, putative"/>
    <property type="match status" value="1"/>
</dbReference>
<feature type="transmembrane region" description="Helical" evidence="6">
    <location>
        <begin position="572"/>
        <end position="593"/>
    </location>
</feature>
<evidence type="ECO:0000256" key="6">
    <source>
        <dbReference type="SAM" id="Phobius"/>
    </source>
</evidence>
<feature type="transmembrane region" description="Helical" evidence="6">
    <location>
        <begin position="436"/>
        <end position="458"/>
    </location>
</feature>
<evidence type="ECO:0000256" key="4">
    <source>
        <dbReference type="ARBA" id="ARBA00023136"/>
    </source>
</evidence>
<feature type="transmembrane region" description="Helical" evidence="6">
    <location>
        <begin position="397"/>
        <end position="416"/>
    </location>
</feature>
<proteinExistence type="predicted"/>
<keyword evidence="3 6" id="KW-1133">Transmembrane helix</keyword>
<evidence type="ECO:0000259" key="7">
    <source>
        <dbReference type="PROSITE" id="PS50850"/>
    </source>
</evidence>
<keyword evidence="2 6" id="KW-0812">Transmembrane</keyword>
<feature type="transmembrane region" description="Helical" evidence="6">
    <location>
        <begin position="205"/>
        <end position="224"/>
    </location>
</feature>
<feature type="transmembrane region" description="Helical" evidence="6">
    <location>
        <begin position="292"/>
        <end position="313"/>
    </location>
</feature>
<evidence type="ECO:0000256" key="5">
    <source>
        <dbReference type="SAM" id="MobiDB-lite"/>
    </source>
</evidence>
<dbReference type="GO" id="GO:0022857">
    <property type="term" value="F:transmembrane transporter activity"/>
    <property type="evidence" value="ECO:0007669"/>
    <property type="project" value="InterPro"/>
</dbReference>
<dbReference type="InterPro" id="IPR011701">
    <property type="entry name" value="MFS"/>
</dbReference>
<dbReference type="STRING" id="2070753.A0A3A2ZT62"/>
<evidence type="ECO:0000256" key="2">
    <source>
        <dbReference type="ARBA" id="ARBA00022692"/>
    </source>
</evidence>
<keyword evidence="9" id="KW-1185">Reference proteome</keyword>